<proteinExistence type="predicted"/>
<gene>
    <name evidence="2" type="ORF">GCM10010960_06190</name>
</gene>
<dbReference type="AlphaFoldDB" id="A0A917FKP2"/>
<dbReference type="Proteomes" id="UP000632858">
    <property type="component" value="Unassembled WGS sequence"/>
</dbReference>
<keyword evidence="1" id="KW-0732">Signal</keyword>
<accession>A0A917FKP2</accession>
<feature type="signal peptide" evidence="1">
    <location>
        <begin position="1"/>
        <end position="23"/>
    </location>
</feature>
<comment type="caution">
    <text evidence="2">The sequence shown here is derived from an EMBL/GenBank/DDBJ whole genome shotgun (WGS) entry which is preliminary data.</text>
</comment>
<name>A0A917FKP2_9GAMM</name>
<evidence type="ECO:0000313" key="3">
    <source>
        <dbReference type="Proteomes" id="UP000632858"/>
    </source>
</evidence>
<reference evidence="2" key="2">
    <citation type="submission" date="2020-09" db="EMBL/GenBank/DDBJ databases">
        <authorList>
            <person name="Sun Q."/>
            <person name="Zhou Y."/>
        </authorList>
    </citation>
    <scope>NUCLEOTIDE SEQUENCE</scope>
    <source>
        <strain evidence="2">CGMCC 1.12726</strain>
    </source>
</reference>
<organism evidence="2 3">
    <name type="scientific">Arenimonas maotaiensis</name>
    <dbReference type="NCBI Taxonomy" id="1446479"/>
    <lineage>
        <taxon>Bacteria</taxon>
        <taxon>Pseudomonadati</taxon>
        <taxon>Pseudomonadota</taxon>
        <taxon>Gammaproteobacteria</taxon>
        <taxon>Lysobacterales</taxon>
        <taxon>Lysobacteraceae</taxon>
        <taxon>Arenimonas</taxon>
    </lineage>
</organism>
<protein>
    <submittedName>
        <fullName evidence="2">Uncharacterized protein</fullName>
    </submittedName>
</protein>
<dbReference type="RefSeq" id="WP_188447634.1">
    <property type="nucleotide sequence ID" value="NZ_BMFO01000001.1"/>
</dbReference>
<evidence type="ECO:0000313" key="2">
    <source>
        <dbReference type="EMBL" id="GGF87031.1"/>
    </source>
</evidence>
<feature type="chain" id="PRO_5038056891" evidence="1">
    <location>
        <begin position="24"/>
        <end position="151"/>
    </location>
</feature>
<keyword evidence="3" id="KW-1185">Reference proteome</keyword>
<reference evidence="2" key="1">
    <citation type="journal article" date="2014" name="Int. J. Syst. Evol. Microbiol.">
        <title>Complete genome sequence of Corynebacterium casei LMG S-19264T (=DSM 44701T), isolated from a smear-ripened cheese.</title>
        <authorList>
            <consortium name="US DOE Joint Genome Institute (JGI-PGF)"/>
            <person name="Walter F."/>
            <person name="Albersmeier A."/>
            <person name="Kalinowski J."/>
            <person name="Ruckert C."/>
        </authorList>
    </citation>
    <scope>NUCLEOTIDE SEQUENCE</scope>
    <source>
        <strain evidence="2">CGMCC 1.12726</strain>
    </source>
</reference>
<dbReference type="EMBL" id="BMFO01000001">
    <property type="protein sequence ID" value="GGF87031.1"/>
    <property type="molecule type" value="Genomic_DNA"/>
</dbReference>
<evidence type="ECO:0000256" key="1">
    <source>
        <dbReference type="SAM" id="SignalP"/>
    </source>
</evidence>
<sequence>MIMKISQSIAFSLVLFASNAAFAGSDLDKQAYQISAFGQPIASQVDIVKQKIAQIEYVELSNQDRVKLNDDLDSLVDGGLSEAERNEVIGRVNAMLSKSFADSKLVCTFEKPMGSNQRVRACMTQAAKRRAYDKTQLDMVNRRNSDLQRIN</sequence>